<evidence type="ECO:0008006" key="4">
    <source>
        <dbReference type="Google" id="ProtNLM"/>
    </source>
</evidence>
<name>A0A1G9WPP3_9FIRM</name>
<keyword evidence="1" id="KW-0812">Transmembrane</keyword>
<dbReference type="EMBL" id="FNHB01000008">
    <property type="protein sequence ID" value="SDM86492.1"/>
    <property type="molecule type" value="Genomic_DNA"/>
</dbReference>
<feature type="transmembrane region" description="Helical" evidence="1">
    <location>
        <begin position="105"/>
        <end position="127"/>
    </location>
</feature>
<proteinExistence type="predicted"/>
<keyword evidence="1" id="KW-0472">Membrane</keyword>
<evidence type="ECO:0000313" key="3">
    <source>
        <dbReference type="Proteomes" id="UP000214880"/>
    </source>
</evidence>
<keyword evidence="3" id="KW-1185">Reference proteome</keyword>
<feature type="transmembrane region" description="Helical" evidence="1">
    <location>
        <begin position="147"/>
        <end position="168"/>
    </location>
</feature>
<organism evidence="2 3">
    <name type="scientific">Dendrosporobacter quercicolus</name>
    <dbReference type="NCBI Taxonomy" id="146817"/>
    <lineage>
        <taxon>Bacteria</taxon>
        <taxon>Bacillati</taxon>
        <taxon>Bacillota</taxon>
        <taxon>Negativicutes</taxon>
        <taxon>Selenomonadales</taxon>
        <taxon>Sporomusaceae</taxon>
        <taxon>Dendrosporobacter</taxon>
    </lineage>
</organism>
<dbReference type="RefSeq" id="WP_092074270.1">
    <property type="nucleotide sequence ID" value="NZ_FNHB01000008.1"/>
</dbReference>
<feature type="transmembrane region" description="Helical" evidence="1">
    <location>
        <begin position="27"/>
        <end position="46"/>
    </location>
</feature>
<dbReference type="AlphaFoldDB" id="A0A1G9WPP3"/>
<feature type="transmembrane region" description="Helical" evidence="1">
    <location>
        <begin position="5"/>
        <end position="20"/>
    </location>
</feature>
<feature type="transmembrane region" description="Helical" evidence="1">
    <location>
        <begin position="203"/>
        <end position="219"/>
    </location>
</feature>
<feature type="transmembrane region" description="Helical" evidence="1">
    <location>
        <begin position="180"/>
        <end position="197"/>
    </location>
</feature>
<gene>
    <name evidence="2" type="ORF">SAMN04488502_10849</name>
</gene>
<feature type="transmembrane region" description="Helical" evidence="1">
    <location>
        <begin position="393"/>
        <end position="413"/>
    </location>
</feature>
<feature type="transmembrane region" description="Helical" evidence="1">
    <location>
        <begin position="341"/>
        <end position="364"/>
    </location>
</feature>
<evidence type="ECO:0000256" key="1">
    <source>
        <dbReference type="SAM" id="Phobius"/>
    </source>
</evidence>
<feature type="transmembrane region" description="Helical" evidence="1">
    <location>
        <begin position="226"/>
        <end position="242"/>
    </location>
</feature>
<evidence type="ECO:0000313" key="2">
    <source>
        <dbReference type="EMBL" id="SDM86492.1"/>
    </source>
</evidence>
<reference evidence="2 3" key="1">
    <citation type="submission" date="2016-10" db="EMBL/GenBank/DDBJ databases">
        <authorList>
            <person name="de Groot N.N."/>
        </authorList>
    </citation>
    <scope>NUCLEOTIDE SEQUENCE [LARGE SCALE GENOMIC DNA]</scope>
    <source>
        <strain evidence="2 3">DSM 1736</strain>
    </source>
</reference>
<feature type="transmembrane region" description="Helical" evidence="1">
    <location>
        <begin position="371"/>
        <end position="387"/>
    </location>
</feature>
<keyword evidence="1" id="KW-1133">Transmembrane helix</keyword>
<dbReference type="Proteomes" id="UP000214880">
    <property type="component" value="Unassembled WGS sequence"/>
</dbReference>
<protein>
    <recommendedName>
        <fullName evidence="4">Oligosaccharide repeat unit polymerase</fullName>
    </recommendedName>
</protein>
<feature type="transmembrane region" description="Helical" evidence="1">
    <location>
        <begin position="66"/>
        <end position="84"/>
    </location>
</feature>
<accession>A0A1G9WPP3</accession>
<sequence>METIIGLFCFGLSILIYLLLKGRFSFLLLWPYIIYGFGLIIAMYSLETGSLDFSNMLDERSIVLSMYYMLSFLIIITLIDFKFLSSNMINKTMDPSKLATIKRIVDSPIFLCYLFIHIIAFLILYYLSYRSGELNIGDYNYSELEMLRYWGPIAYLSENIATLFLLFISRMMIYEKWTKSNLLTVILFLIFIVLRLSMGTRMFIIKIIGVTLIMFLIRYKKYWKVSLFATTTLIVGNIVGYIRSGKALSEFDISQMFYSLNVEAYFNDLTLIVATNALAQENFIYQPGMLLAIPLYSLPRFLVDRNEFINLLYDRNLMLPFLSSAIESVSPVGAMSFLADAIYAFGVFYWIFLMIVFTLILSYIAKLKGSLQYFICYLLGAATLNLWRDSFFITFKIVFIHGIMNILLLLIIIKLLSRPIKQKNDSC</sequence>
<dbReference type="STRING" id="146817.SAMN04488502_10849"/>